<accession>A0A432Z7H6</accession>
<name>A0A432Z7H6_9GAMM</name>
<sequence>MIYRYFVLTLTACALLLGIQAPNLLTQYQQRLAAQYAEAKVYYDDYQVIADRYFEGELDALIAAHENSNEPAFRDEAAIIRKLVQRITAFERQQQLQQQSYPAQLWALVWQHDEELLQGTLEQYSFNVPLTQTALATGALVALAFALLSDVLVGGCKRLGRRYKRHPKTLKH</sequence>
<feature type="chain" id="PRO_5019418215" evidence="2">
    <location>
        <begin position="22"/>
        <end position="172"/>
    </location>
</feature>
<feature type="transmembrane region" description="Helical" evidence="1">
    <location>
        <begin position="134"/>
        <end position="156"/>
    </location>
</feature>
<gene>
    <name evidence="3" type="ORF">CWI80_00395</name>
</gene>
<dbReference type="AlphaFoldDB" id="A0A432Z7H6"/>
<keyword evidence="1" id="KW-0472">Membrane</keyword>
<evidence type="ECO:0000256" key="1">
    <source>
        <dbReference type="SAM" id="Phobius"/>
    </source>
</evidence>
<comment type="caution">
    <text evidence="3">The sequence shown here is derived from an EMBL/GenBank/DDBJ whole genome shotgun (WGS) entry which is preliminary data.</text>
</comment>
<organism evidence="3 4">
    <name type="scientific">Pseudidiomarina sediminum</name>
    <dbReference type="NCBI Taxonomy" id="431675"/>
    <lineage>
        <taxon>Bacteria</taxon>
        <taxon>Pseudomonadati</taxon>
        <taxon>Pseudomonadota</taxon>
        <taxon>Gammaproteobacteria</taxon>
        <taxon>Alteromonadales</taxon>
        <taxon>Idiomarinaceae</taxon>
        <taxon>Pseudidiomarina</taxon>
    </lineage>
</organism>
<keyword evidence="1" id="KW-1133">Transmembrane helix</keyword>
<dbReference type="Pfam" id="PF11157">
    <property type="entry name" value="DUF2937"/>
    <property type="match status" value="1"/>
</dbReference>
<dbReference type="InterPro" id="IPR022584">
    <property type="entry name" value="DUF2937"/>
</dbReference>
<dbReference type="Proteomes" id="UP000287022">
    <property type="component" value="Unassembled WGS sequence"/>
</dbReference>
<keyword evidence="1" id="KW-0812">Transmembrane</keyword>
<evidence type="ECO:0000313" key="3">
    <source>
        <dbReference type="EMBL" id="RUO73862.1"/>
    </source>
</evidence>
<keyword evidence="2" id="KW-0732">Signal</keyword>
<evidence type="ECO:0000256" key="2">
    <source>
        <dbReference type="SAM" id="SignalP"/>
    </source>
</evidence>
<reference evidence="4" key="1">
    <citation type="journal article" date="2018" name="Front. Microbiol.">
        <title>Genome-Based Analysis Reveals the Taxonomy and Diversity of the Family Idiomarinaceae.</title>
        <authorList>
            <person name="Liu Y."/>
            <person name="Lai Q."/>
            <person name="Shao Z."/>
        </authorList>
    </citation>
    <scope>NUCLEOTIDE SEQUENCE [LARGE SCALE GENOMIC DNA]</scope>
    <source>
        <strain evidence="4">c121</strain>
    </source>
</reference>
<dbReference type="STRING" id="1122124.GCA_000423165_01318"/>
<protein>
    <submittedName>
        <fullName evidence="3">DUF2937 domain-containing protein</fullName>
    </submittedName>
</protein>
<proteinExistence type="predicted"/>
<feature type="signal peptide" evidence="2">
    <location>
        <begin position="1"/>
        <end position="21"/>
    </location>
</feature>
<evidence type="ECO:0000313" key="4">
    <source>
        <dbReference type="Proteomes" id="UP000287022"/>
    </source>
</evidence>
<dbReference type="RefSeq" id="WP_026862262.1">
    <property type="nucleotide sequence ID" value="NZ_PIQE01000001.1"/>
</dbReference>
<dbReference type="EMBL" id="PIQE01000001">
    <property type="protein sequence ID" value="RUO73862.1"/>
    <property type="molecule type" value="Genomic_DNA"/>
</dbReference>
<keyword evidence="4" id="KW-1185">Reference proteome</keyword>